<dbReference type="SUPFAM" id="SSF103473">
    <property type="entry name" value="MFS general substrate transporter"/>
    <property type="match status" value="1"/>
</dbReference>
<sequence>MSTEESPLLTSAVDKHAALYNRFSKSKKRVIVALVSWAGLIPLFVTGSFIPSIPQIAREFNTTDAGPSIAVSLSLLAGAIGTLTWADYSGFYGRRPIYLASFPVLAMGSLGVARSHSIIEIMIWRFIQAFGAGAGMSVGAGVIGDIYRLEERGGALGVFFAACLLGPALAPLFGGLATHYASWRVMQLALFVAAVVVGISMHFFLPETSQPRSRGIVKLCEEEGTVEWRWVWLNPFKSLALFRSPNILAVCLAGTFVLLTDYVLLLPLSYTIGHRYNITNEALIGAFFLPCGLGNVIGAPLAGRISDIIVVRWRKKRGGVWVPEDRLRGTLAGALFFVPLSVLCSGLVTRYIGGNLGILLNLICLFFNGIGVDFVLSPSAAYNVDIIHSRSAEAMAANAGFRSVFLSLATAVILPLINRIGVLPTNILSALLAWIGCALLWITIHYGDRMRAWVDVGYSTADNN</sequence>
<dbReference type="EMBL" id="SGPL01000332">
    <property type="protein sequence ID" value="THH13705.1"/>
    <property type="molecule type" value="Genomic_DNA"/>
</dbReference>
<feature type="transmembrane region" description="Helical" evidence="5">
    <location>
        <begin position="185"/>
        <end position="205"/>
    </location>
</feature>
<keyword evidence="2 5" id="KW-0812">Transmembrane</keyword>
<feature type="domain" description="Major facilitator superfamily (MFS) profile" evidence="6">
    <location>
        <begin position="31"/>
        <end position="448"/>
    </location>
</feature>
<feature type="transmembrane region" description="Helical" evidence="5">
    <location>
        <begin position="247"/>
        <end position="270"/>
    </location>
</feature>
<dbReference type="AlphaFoldDB" id="A0A4S4LNV6"/>
<protein>
    <recommendedName>
        <fullName evidence="6">Major facilitator superfamily (MFS) profile domain-containing protein</fullName>
    </recommendedName>
</protein>
<dbReference type="InterPro" id="IPR011701">
    <property type="entry name" value="MFS"/>
</dbReference>
<evidence type="ECO:0000313" key="8">
    <source>
        <dbReference type="Proteomes" id="UP000310158"/>
    </source>
</evidence>
<evidence type="ECO:0000259" key="6">
    <source>
        <dbReference type="PROSITE" id="PS50850"/>
    </source>
</evidence>
<dbReference type="InterPro" id="IPR036259">
    <property type="entry name" value="MFS_trans_sf"/>
</dbReference>
<keyword evidence="8" id="KW-1185">Reference proteome</keyword>
<evidence type="ECO:0000256" key="5">
    <source>
        <dbReference type="SAM" id="Phobius"/>
    </source>
</evidence>
<evidence type="ECO:0000256" key="3">
    <source>
        <dbReference type="ARBA" id="ARBA00022989"/>
    </source>
</evidence>
<gene>
    <name evidence="7" type="ORF">EW146_g6541</name>
</gene>
<dbReference type="GO" id="GO:0022857">
    <property type="term" value="F:transmembrane transporter activity"/>
    <property type="evidence" value="ECO:0007669"/>
    <property type="project" value="InterPro"/>
</dbReference>
<feature type="transmembrane region" description="Helical" evidence="5">
    <location>
        <begin position="423"/>
        <end position="444"/>
    </location>
</feature>
<reference evidence="7 8" key="1">
    <citation type="submission" date="2019-02" db="EMBL/GenBank/DDBJ databases">
        <title>Genome sequencing of the rare red list fungi Bondarzewia mesenterica.</title>
        <authorList>
            <person name="Buettner E."/>
            <person name="Kellner H."/>
        </authorList>
    </citation>
    <scope>NUCLEOTIDE SEQUENCE [LARGE SCALE GENOMIC DNA]</scope>
    <source>
        <strain evidence="7 8">DSM 108281</strain>
    </source>
</reference>
<dbReference type="InterPro" id="IPR020846">
    <property type="entry name" value="MFS_dom"/>
</dbReference>
<keyword evidence="4 5" id="KW-0472">Membrane</keyword>
<dbReference type="OrthoDB" id="3066029at2759"/>
<dbReference type="PROSITE" id="PS50850">
    <property type="entry name" value="MFS"/>
    <property type="match status" value="1"/>
</dbReference>
<accession>A0A4S4LNV6</accession>
<organism evidence="7 8">
    <name type="scientific">Bondarzewia mesenterica</name>
    <dbReference type="NCBI Taxonomy" id="1095465"/>
    <lineage>
        <taxon>Eukaryota</taxon>
        <taxon>Fungi</taxon>
        <taxon>Dikarya</taxon>
        <taxon>Basidiomycota</taxon>
        <taxon>Agaricomycotina</taxon>
        <taxon>Agaricomycetes</taxon>
        <taxon>Russulales</taxon>
        <taxon>Bondarzewiaceae</taxon>
        <taxon>Bondarzewia</taxon>
    </lineage>
</organism>
<evidence type="ECO:0000256" key="4">
    <source>
        <dbReference type="ARBA" id="ARBA00023136"/>
    </source>
</evidence>
<evidence type="ECO:0000256" key="2">
    <source>
        <dbReference type="ARBA" id="ARBA00022692"/>
    </source>
</evidence>
<dbReference type="GO" id="GO:0005886">
    <property type="term" value="C:plasma membrane"/>
    <property type="evidence" value="ECO:0007669"/>
    <property type="project" value="TreeGrafter"/>
</dbReference>
<feature type="transmembrane region" description="Helical" evidence="5">
    <location>
        <begin position="331"/>
        <end position="352"/>
    </location>
</feature>
<evidence type="ECO:0000256" key="1">
    <source>
        <dbReference type="ARBA" id="ARBA00004141"/>
    </source>
</evidence>
<feature type="transmembrane region" description="Helical" evidence="5">
    <location>
        <begin position="155"/>
        <end position="173"/>
    </location>
</feature>
<dbReference type="PANTHER" id="PTHR23502:SF64">
    <property type="entry name" value="TRANSPORTER, PUTATIVE (AFU_ORTHOLOGUE AFUA_3G11760)-RELATED"/>
    <property type="match status" value="1"/>
</dbReference>
<comment type="caution">
    <text evidence="7">The sequence shown here is derived from an EMBL/GenBank/DDBJ whole genome shotgun (WGS) entry which is preliminary data.</text>
</comment>
<comment type="subcellular location">
    <subcellularLocation>
        <location evidence="1">Membrane</location>
        <topology evidence="1">Multi-pass membrane protein</topology>
    </subcellularLocation>
</comment>
<evidence type="ECO:0000313" key="7">
    <source>
        <dbReference type="EMBL" id="THH13705.1"/>
    </source>
</evidence>
<feature type="transmembrane region" description="Helical" evidence="5">
    <location>
        <begin position="97"/>
        <end position="116"/>
    </location>
</feature>
<dbReference type="Gene3D" id="1.20.1720.10">
    <property type="entry name" value="Multidrug resistance protein D"/>
    <property type="match status" value="1"/>
</dbReference>
<feature type="transmembrane region" description="Helical" evidence="5">
    <location>
        <begin position="396"/>
        <end position="417"/>
    </location>
</feature>
<dbReference type="Pfam" id="PF07690">
    <property type="entry name" value="MFS_1"/>
    <property type="match status" value="1"/>
</dbReference>
<feature type="transmembrane region" description="Helical" evidence="5">
    <location>
        <begin position="30"/>
        <end position="53"/>
    </location>
</feature>
<keyword evidence="3 5" id="KW-1133">Transmembrane helix</keyword>
<feature type="transmembrane region" description="Helical" evidence="5">
    <location>
        <begin position="122"/>
        <end position="143"/>
    </location>
</feature>
<proteinExistence type="predicted"/>
<name>A0A4S4LNV6_9AGAM</name>
<dbReference type="PANTHER" id="PTHR23502">
    <property type="entry name" value="MAJOR FACILITATOR SUPERFAMILY"/>
    <property type="match status" value="1"/>
</dbReference>
<feature type="transmembrane region" description="Helical" evidence="5">
    <location>
        <begin position="282"/>
        <end position="310"/>
    </location>
</feature>
<dbReference type="Proteomes" id="UP000310158">
    <property type="component" value="Unassembled WGS sequence"/>
</dbReference>
<feature type="transmembrane region" description="Helical" evidence="5">
    <location>
        <begin position="65"/>
        <end position="85"/>
    </location>
</feature>
<feature type="transmembrane region" description="Helical" evidence="5">
    <location>
        <begin position="358"/>
        <end position="376"/>
    </location>
</feature>